<evidence type="ECO:0000259" key="2">
    <source>
        <dbReference type="Pfam" id="PF07687"/>
    </source>
</evidence>
<proteinExistence type="inferred from homology"/>
<accession>A0A8H6AQS6</accession>
<dbReference type="InterPro" id="IPR002933">
    <property type="entry name" value="Peptidase_M20"/>
</dbReference>
<dbReference type="RefSeq" id="XP_037190592.1">
    <property type="nucleotide sequence ID" value="XM_037339026.1"/>
</dbReference>
<keyword evidence="4" id="KW-1185">Reference proteome</keyword>
<comment type="similarity">
    <text evidence="1">Belongs to the peptidase M20A family.</text>
</comment>
<organism evidence="3 4">
    <name type="scientific">Botrytis fragariae</name>
    <dbReference type="NCBI Taxonomy" id="1964551"/>
    <lineage>
        <taxon>Eukaryota</taxon>
        <taxon>Fungi</taxon>
        <taxon>Dikarya</taxon>
        <taxon>Ascomycota</taxon>
        <taxon>Pezizomycotina</taxon>
        <taxon>Leotiomycetes</taxon>
        <taxon>Helotiales</taxon>
        <taxon>Sclerotiniaceae</taxon>
        <taxon>Botrytis</taxon>
    </lineage>
</organism>
<comment type="caution">
    <text evidence="3">The sequence shown here is derived from an EMBL/GenBank/DDBJ whole genome shotgun (WGS) entry which is preliminary data.</text>
</comment>
<dbReference type="InterPro" id="IPR011650">
    <property type="entry name" value="Peptidase_M20_dimer"/>
</dbReference>
<feature type="domain" description="Peptidase M20 dimerisation" evidence="2">
    <location>
        <begin position="287"/>
        <end position="381"/>
    </location>
</feature>
<evidence type="ECO:0000256" key="1">
    <source>
        <dbReference type="ARBA" id="ARBA00006247"/>
    </source>
</evidence>
<dbReference type="InterPro" id="IPR017439">
    <property type="entry name" value="Amidohydrolase"/>
</dbReference>
<dbReference type="Gene3D" id="3.30.70.360">
    <property type="match status" value="1"/>
</dbReference>
<dbReference type="AlphaFoldDB" id="A0A8H6AQS6"/>
<dbReference type="Proteomes" id="UP000531561">
    <property type="component" value="Unassembled WGS sequence"/>
</dbReference>
<dbReference type="NCBIfam" id="TIGR01891">
    <property type="entry name" value="amidohydrolases"/>
    <property type="match status" value="1"/>
</dbReference>
<dbReference type="SUPFAM" id="SSF55031">
    <property type="entry name" value="Bacterial exopeptidase dimerisation domain"/>
    <property type="match status" value="1"/>
</dbReference>
<name>A0A8H6AQS6_9HELO</name>
<reference evidence="3 4" key="1">
    <citation type="journal article" date="2020" name="Phytopathology">
        <title>A high-quality genome resource of Botrytis fragariae, a new and rapidly spreading fungal pathogen causing strawberry gray mold in the U.S.A.</title>
        <authorList>
            <person name="Wu Y."/>
            <person name="Saski C.A."/>
            <person name="Schnabel G."/>
            <person name="Xiao S."/>
            <person name="Hu M."/>
        </authorList>
    </citation>
    <scope>NUCLEOTIDE SEQUENCE [LARGE SCALE GENOMIC DNA]</scope>
    <source>
        <strain evidence="3 4">BVB16</strain>
    </source>
</reference>
<gene>
    <name evidence="3" type="ORF">Bfra_008668</name>
</gene>
<dbReference type="EMBL" id="JABFCT010000011">
    <property type="protein sequence ID" value="KAF5871645.1"/>
    <property type="molecule type" value="Genomic_DNA"/>
</dbReference>
<sequence>MLVLIVRQEAQAGGIPSFRSAGISRAYGSVLGIAKKRPEHEQGGTSCSLKNNRISPRPFKPTSDQWLSYLALNNPGFSFTYQKSTMDKRSIVQQYRPELAPFEEIYRDIHRNPELSLQEVRTAALVVEFLESLGGYRVIKGIGGHGVVGILENGSGATVLLRADMDALPHLENTNLEYASTKIVKDSDGKETPVMHACGHDMHTAVLLADAKMLLDAKSEWSGTLVVLFQPAEELAVGARAMIEDGLYDTSRFAVPKPDIVLGQHTHAFKAGMVALGGGAILTAVDSFDVRIFGKSGHICRADLCVDPVVTASHIVVRLQSIVTKEVRPEEFAVIGCASIHGGSTANIIPDFVDLKISIRSYNPSIHERLVAAVKRVVYSECEISGSLAIREPEFTTTMHAPPTVNDFPAAEILKKSFGEYFGKNLIPADPFGASEDFSYLALGCDAPYVFYNFGCVDEDTWEDAKTKGTMESIPHNHSAFFAPKIQPTMTTAVDAFALAALTFFDRGGVK</sequence>
<protein>
    <submittedName>
        <fullName evidence="3">Putative peptidase m20d protein</fullName>
    </submittedName>
</protein>
<evidence type="ECO:0000313" key="4">
    <source>
        <dbReference type="Proteomes" id="UP000531561"/>
    </source>
</evidence>
<dbReference type="GO" id="GO:0016787">
    <property type="term" value="F:hydrolase activity"/>
    <property type="evidence" value="ECO:0007669"/>
    <property type="project" value="InterPro"/>
</dbReference>
<dbReference type="GeneID" id="59262718"/>
<dbReference type="PANTHER" id="PTHR11014">
    <property type="entry name" value="PEPTIDASE M20 FAMILY MEMBER"/>
    <property type="match status" value="1"/>
</dbReference>
<dbReference type="SUPFAM" id="SSF53187">
    <property type="entry name" value="Zn-dependent exopeptidases"/>
    <property type="match status" value="1"/>
</dbReference>
<dbReference type="Pfam" id="PF01546">
    <property type="entry name" value="Peptidase_M20"/>
    <property type="match status" value="1"/>
</dbReference>
<evidence type="ECO:0000313" key="3">
    <source>
        <dbReference type="EMBL" id="KAF5871645.1"/>
    </source>
</evidence>
<dbReference type="Pfam" id="PF07687">
    <property type="entry name" value="M20_dimer"/>
    <property type="match status" value="1"/>
</dbReference>
<dbReference type="OrthoDB" id="6119954at2759"/>
<dbReference type="InterPro" id="IPR036264">
    <property type="entry name" value="Bact_exopeptidase_dim_dom"/>
</dbReference>
<dbReference type="PANTHER" id="PTHR11014:SF63">
    <property type="entry name" value="METALLOPEPTIDASE, PUTATIVE (AFU_ORTHOLOGUE AFUA_6G09600)-RELATED"/>
    <property type="match status" value="1"/>
</dbReference>
<dbReference type="Gene3D" id="3.40.630.10">
    <property type="entry name" value="Zn peptidases"/>
    <property type="match status" value="1"/>
</dbReference>